<evidence type="ECO:0000313" key="3">
    <source>
        <dbReference type="Proteomes" id="UP000332933"/>
    </source>
</evidence>
<dbReference type="Proteomes" id="UP000332933">
    <property type="component" value="Unassembled WGS sequence"/>
</dbReference>
<sequence length="159" mass="17368">MASLKRLSVVRQTSFADCHCVIQGTSVHKVRRSLLEFAATHVVFQMHVTMSKGREWVVPCTLRDVAHLHHQLMSTVDDAAFQAALAAVPCPKQPLFRRTNAFVIKGMCCNLAHYMHNVLQLCQQLATTSTDTATAVAVEGLMRAFLNPIKQGGGGAPAK</sequence>
<dbReference type="EMBL" id="CAADRA010000761">
    <property type="protein sequence ID" value="VFT80972.1"/>
    <property type="molecule type" value="Genomic_DNA"/>
</dbReference>
<dbReference type="Gene3D" id="3.30.1520.10">
    <property type="entry name" value="Phox-like domain"/>
    <property type="match status" value="1"/>
</dbReference>
<dbReference type="InterPro" id="IPR036871">
    <property type="entry name" value="PX_dom_sf"/>
</dbReference>
<reference evidence="1" key="2">
    <citation type="submission" date="2019-06" db="EMBL/GenBank/DDBJ databases">
        <title>Genomics analysis of Aphanomyces spp. identifies a new class of oomycete effector associated with host adaptation.</title>
        <authorList>
            <person name="Gaulin E."/>
        </authorList>
    </citation>
    <scope>NUCLEOTIDE SEQUENCE</scope>
    <source>
        <strain evidence="1">CBS 578.67</strain>
    </source>
</reference>
<dbReference type="AlphaFoldDB" id="A0A485KC30"/>
<protein>
    <submittedName>
        <fullName evidence="2">Aste57867_3824 protein</fullName>
    </submittedName>
</protein>
<accession>A0A485KC30</accession>
<name>A0A485KC30_9STRA</name>
<dbReference type="GO" id="GO:0035091">
    <property type="term" value="F:phosphatidylinositol binding"/>
    <property type="evidence" value="ECO:0007669"/>
    <property type="project" value="InterPro"/>
</dbReference>
<evidence type="ECO:0000313" key="1">
    <source>
        <dbReference type="EMBL" id="KAF0714539.1"/>
    </source>
</evidence>
<dbReference type="EMBL" id="VJMH01000761">
    <property type="protein sequence ID" value="KAF0714539.1"/>
    <property type="molecule type" value="Genomic_DNA"/>
</dbReference>
<evidence type="ECO:0000313" key="2">
    <source>
        <dbReference type="EMBL" id="VFT80972.1"/>
    </source>
</evidence>
<organism evidence="2 3">
    <name type="scientific">Aphanomyces stellatus</name>
    <dbReference type="NCBI Taxonomy" id="120398"/>
    <lineage>
        <taxon>Eukaryota</taxon>
        <taxon>Sar</taxon>
        <taxon>Stramenopiles</taxon>
        <taxon>Oomycota</taxon>
        <taxon>Saprolegniomycetes</taxon>
        <taxon>Saprolegniales</taxon>
        <taxon>Verrucalvaceae</taxon>
        <taxon>Aphanomyces</taxon>
    </lineage>
</organism>
<gene>
    <name evidence="2" type="primary">Aste57867_3824</name>
    <name evidence="1" type="ORF">As57867_003813</name>
    <name evidence="2" type="ORF">ASTE57867_3824</name>
</gene>
<dbReference type="OrthoDB" id="78215at2759"/>
<dbReference type="SUPFAM" id="SSF64268">
    <property type="entry name" value="PX domain"/>
    <property type="match status" value="1"/>
</dbReference>
<keyword evidence="3" id="KW-1185">Reference proteome</keyword>
<reference evidence="2 3" key="1">
    <citation type="submission" date="2019-03" db="EMBL/GenBank/DDBJ databases">
        <authorList>
            <person name="Gaulin E."/>
            <person name="Dumas B."/>
        </authorList>
    </citation>
    <scope>NUCLEOTIDE SEQUENCE [LARGE SCALE GENOMIC DNA]</scope>
    <source>
        <strain evidence="2">CBS 568.67</strain>
    </source>
</reference>
<proteinExistence type="predicted"/>